<feature type="transmembrane region" description="Helical" evidence="1">
    <location>
        <begin position="55"/>
        <end position="71"/>
    </location>
</feature>
<accession>A0ABN0VPL9</accession>
<keyword evidence="1" id="KW-0472">Membrane</keyword>
<dbReference type="EMBL" id="BAAADJ010000002">
    <property type="protein sequence ID" value="GAA0314095.1"/>
    <property type="molecule type" value="Genomic_DNA"/>
</dbReference>
<evidence type="ECO:0000313" key="2">
    <source>
        <dbReference type="EMBL" id="GAA0314095.1"/>
    </source>
</evidence>
<evidence type="ECO:0000256" key="1">
    <source>
        <dbReference type="SAM" id="Phobius"/>
    </source>
</evidence>
<keyword evidence="1" id="KW-0812">Transmembrane</keyword>
<feature type="transmembrane region" description="Helical" evidence="1">
    <location>
        <begin position="278"/>
        <end position="296"/>
    </location>
</feature>
<feature type="transmembrane region" description="Helical" evidence="1">
    <location>
        <begin position="343"/>
        <end position="363"/>
    </location>
</feature>
<feature type="transmembrane region" description="Helical" evidence="1">
    <location>
        <begin position="21"/>
        <end position="43"/>
    </location>
</feature>
<feature type="transmembrane region" description="Helical" evidence="1">
    <location>
        <begin position="130"/>
        <end position="150"/>
    </location>
</feature>
<dbReference type="PIRSF" id="PIRSF037259">
    <property type="entry name" value="EcsB_ABC"/>
    <property type="match status" value="1"/>
</dbReference>
<dbReference type="Pfam" id="PF05975">
    <property type="entry name" value="EcsB"/>
    <property type="match status" value="1"/>
</dbReference>
<dbReference type="InterPro" id="IPR010288">
    <property type="entry name" value="EcsB_ABC"/>
</dbReference>
<gene>
    <name evidence="2" type="primary">ecsB</name>
    <name evidence="2" type="ORF">GCM10008967_00750</name>
</gene>
<feature type="transmembrane region" description="Helical" evidence="1">
    <location>
        <begin position="302"/>
        <end position="322"/>
    </location>
</feature>
<name>A0ABN0VPL9_9BACI</name>
<dbReference type="RefSeq" id="WP_343795330.1">
    <property type="nucleotide sequence ID" value="NZ_BAAADJ010000002.1"/>
</dbReference>
<protein>
    <submittedName>
        <fullName evidence="2">ABC transporter permease EcsB</fullName>
    </submittedName>
</protein>
<reference evidence="2 3" key="1">
    <citation type="journal article" date="2019" name="Int. J. Syst. Evol. Microbiol.">
        <title>The Global Catalogue of Microorganisms (GCM) 10K type strain sequencing project: providing services to taxonomists for standard genome sequencing and annotation.</title>
        <authorList>
            <consortium name="The Broad Institute Genomics Platform"/>
            <consortium name="The Broad Institute Genome Sequencing Center for Infectious Disease"/>
            <person name="Wu L."/>
            <person name="Ma J."/>
        </authorList>
    </citation>
    <scope>NUCLEOTIDE SEQUENCE [LARGE SCALE GENOMIC DNA]</scope>
    <source>
        <strain evidence="2 3">JCM 9731</strain>
    </source>
</reference>
<feature type="transmembrane region" description="Helical" evidence="1">
    <location>
        <begin position="369"/>
        <end position="391"/>
    </location>
</feature>
<comment type="caution">
    <text evidence="2">The sequence shown here is derived from an EMBL/GenBank/DDBJ whole genome shotgun (WGS) entry which is preliminary data.</text>
</comment>
<keyword evidence="3" id="KW-1185">Reference proteome</keyword>
<organism evidence="2 3">
    <name type="scientific">Bacillus carboniphilus</name>
    <dbReference type="NCBI Taxonomy" id="86663"/>
    <lineage>
        <taxon>Bacteria</taxon>
        <taxon>Bacillati</taxon>
        <taxon>Bacillota</taxon>
        <taxon>Bacilli</taxon>
        <taxon>Bacillales</taxon>
        <taxon>Bacillaceae</taxon>
        <taxon>Bacillus</taxon>
    </lineage>
</organism>
<proteinExistence type="predicted"/>
<evidence type="ECO:0000313" key="3">
    <source>
        <dbReference type="Proteomes" id="UP001500782"/>
    </source>
</evidence>
<feature type="transmembrane region" description="Helical" evidence="1">
    <location>
        <begin position="185"/>
        <end position="203"/>
    </location>
</feature>
<feature type="transmembrane region" description="Helical" evidence="1">
    <location>
        <begin position="103"/>
        <end position="124"/>
    </location>
</feature>
<dbReference type="Proteomes" id="UP001500782">
    <property type="component" value="Unassembled WGS sequence"/>
</dbReference>
<keyword evidence="1" id="KW-1133">Transmembrane helix</keyword>
<feature type="transmembrane region" description="Helical" evidence="1">
    <location>
        <begin position="162"/>
        <end position="179"/>
    </location>
</feature>
<sequence length="402" mass="47750">MNSRKLWSNRIQEQWKDYQKYLRYMFNDHLLIVVIFVIAGGALQYQAWLQTLEPTFPAAMVLSILLALLITRSRTATFLQEADQAFLLPAEVHFRPYFWKSGVYSFLMQLAPLLIVLLVLYGIYDRVEGTQTFLSIFVFIALLKALNIWVRWMVFKERGIGRTYSPFVRYLLNASALYFFLQAEWVFLLIVLGIFLALTIILWSNTKNKLIKWDDLIAEDVQRRYEFYRFANMFTDVPKLKSRVKRRRPLDFLLPGKKGKETAYVYLFARTYIRYGDYFGLTFRLTVIGFVISFMLESVWFMLLATLITIYLTGFQLIPLFKQNAFSLWVRLYPFQAKARIQSFTKFLAGVLAIQLVILSSIFLFHQEWLFFIIAILTGYLFIFFFMKMYIEKRIQKETNMQ</sequence>